<reference evidence="1 2" key="1">
    <citation type="submission" date="2019-02" db="EMBL/GenBank/DDBJ databases">
        <title>Deep-cultivation of Planctomycetes and their phenomic and genomic characterization uncovers novel biology.</title>
        <authorList>
            <person name="Wiegand S."/>
            <person name="Jogler M."/>
            <person name="Boedeker C."/>
            <person name="Pinto D."/>
            <person name="Vollmers J."/>
            <person name="Rivas-Marin E."/>
            <person name="Kohn T."/>
            <person name="Peeters S.H."/>
            <person name="Heuer A."/>
            <person name="Rast P."/>
            <person name="Oberbeckmann S."/>
            <person name="Bunk B."/>
            <person name="Jeske O."/>
            <person name="Meyerdierks A."/>
            <person name="Storesund J.E."/>
            <person name="Kallscheuer N."/>
            <person name="Luecker S."/>
            <person name="Lage O.M."/>
            <person name="Pohl T."/>
            <person name="Merkel B.J."/>
            <person name="Hornburger P."/>
            <person name="Mueller R.-W."/>
            <person name="Bruemmer F."/>
            <person name="Labrenz M."/>
            <person name="Spormann A.M."/>
            <person name="Op Den Camp H."/>
            <person name="Overmann J."/>
            <person name="Amann R."/>
            <person name="Jetten M.S.M."/>
            <person name="Mascher T."/>
            <person name="Medema M.H."/>
            <person name="Devos D.P."/>
            <person name="Kaster A.-K."/>
            <person name="Ovreas L."/>
            <person name="Rohde M."/>
            <person name="Galperin M.Y."/>
            <person name="Jogler C."/>
        </authorList>
    </citation>
    <scope>NUCLEOTIDE SEQUENCE [LARGE SCALE GENOMIC DNA]</scope>
    <source>
        <strain evidence="1 2">Pan54</strain>
    </source>
</reference>
<proteinExistence type="predicted"/>
<dbReference type="OrthoDB" id="283895at2"/>
<accession>A0A5C5XLB0</accession>
<evidence type="ECO:0008006" key="3">
    <source>
        <dbReference type="Google" id="ProtNLM"/>
    </source>
</evidence>
<comment type="caution">
    <text evidence="1">The sequence shown here is derived from an EMBL/GenBank/DDBJ whole genome shotgun (WGS) entry which is preliminary data.</text>
</comment>
<dbReference type="Proteomes" id="UP000316095">
    <property type="component" value="Unassembled WGS sequence"/>
</dbReference>
<dbReference type="EMBL" id="SJPG01000001">
    <property type="protein sequence ID" value="TWT63193.1"/>
    <property type="molecule type" value="Genomic_DNA"/>
</dbReference>
<sequence length="165" mass="18343">MITTVQGSLLPSVRIDQFFDRRGQMAGIQRKKFKYLRRAGGTIRLIAKRSIRKRKAISTPGTPPSSHEGSLRKSIFYGLDKMNESAVIGPSAAWRQADSGGTLRGASLLEFGGVTWGPAMWIPGEKKKDNWIRIPAGPRTYRPRPFMDPALDEAEPRLAKMFADA</sequence>
<protein>
    <recommendedName>
        <fullName evidence="3">Phage virion morphogenesis family protein</fullName>
    </recommendedName>
</protein>
<evidence type="ECO:0000313" key="1">
    <source>
        <dbReference type="EMBL" id="TWT63193.1"/>
    </source>
</evidence>
<dbReference type="RefSeq" id="WP_146504970.1">
    <property type="nucleotide sequence ID" value="NZ_SJPG01000001.1"/>
</dbReference>
<keyword evidence="2" id="KW-1185">Reference proteome</keyword>
<gene>
    <name evidence="1" type="ORF">Pan54_39460</name>
</gene>
<dbReference type="AlphaFoldDB" id="A0A5C5XLB0"/>
<organism evidence="1 2">
    <name type="scientific">Rubinisphaera italica</name>
    <dbReference type="NCBI Taxonomy" id="2527969"/>
    <lineage>
        <taxon>Bacteria</taxon>
        <taxon>Pseudomonadati</taxon>
        <taxon>Planctomycetota</taxon>
        <taxon>Planctomycetia</taxon>
        <taxon>Planctomycetales</taxon>
        <taxon>Planctomycetaceae</taxon>
        <taxon>Rubinisphaera</taxon>
    </lineage>
</organism>
<name>A0A5C5XLB0_9PLAN</name>
<evidence type="ECO:0000313" key="2">
    <source>
        <dbReference type="Proteomes" id="UP000316095"/>
    </source>
</evidence>